<accession>A0A2M9Z901</accession>
<evidence type="ECO:0000256" key="1">
    <source>
        <dbReference type="ARBA" id="ARBA00006499"/>
    </source>
</evidence>
<dbReference type="InterPro" id="IPR003140">
    <property type="entry name" value="PLipase/COase/thioEstase"/>
</dbReference>
<dbReference type="RefSeq" id="WP_100759699.1">
    <property type="nucleotide sequence ID" value="NZ_NPDT01000007.1"/>
</dbReference>
<evidence type="ECO:0000259" key="3">
    <source>
        <dbReference type="Pfam" id="PF02230"/>
    </source>
</evidence>
<dbReference type="InterPro" id="IPR029058">
    <property type="entry name" value="AB_hydrolase_fold"/>
</dbReference>
<comment type="caution">
    <text evidence="4">The sequence shown here is derived from an EMBL/GenBank/DDBJ whole genome shotgun (WGS) entry which is preliminary data.</text>
</comment>
<dbReference type="PANTHER" id="PTHR10655">
    <property type="entry name" value="LYSOPHOSPHOLIPASE-RELATED"/>
    <property type="match status" value="1"/>
</dbReference>
<reference evidence="4 5" key="1">
    <citation type="submission" date="2017-07" db="EMBL/GenBank/DDBJ databases">
        <title>Leptospira spp. isolated from tropical soils.</title>
        <authorList>
            <person name="Thibeaux R."/>
            <person name="Iraola G."/>
            <person name="Ferres I."/>
            <person name="Bierque E."/>
            <person name="Girault D."/>
            <person name="Soupe-Gilbert M.-E."/>
            <person name="Picardeau M."/>
            <person name="Goarant C."/>
        </authorList>
    </citation>
    <scope>NUCLEOTIDE SEQUENCE [LARGE SCALE GENOMIC DNA]</scope>
    <source>
        <strain evidence="4 5">FH2-C-A2</strain>
    </source>
</reference>
<dbReference type="Proteomes" id="UP000231912">
    <property type="component" value="Unassembled WGS sequence"/>
</dbReference>
<evidence type="ECO:0000256" key="2">
    <source>
        <dbReference type="ARBA" id="ARBA00022801"/>
    </source>
</evidence>
<dbReference type="InterPro" id="IPR050565">
    <property type="entry name" value="LYPA1-2/EST-like"/>
</dbReference>
<comment type="similarity">
    <text evidence="1">Belongs to the AB hydrolase superfamily. AB hydrolase 2 family.</text>
</comment>
<keyword evidence="2" id="KW-0378">Hydrolase</keyword>
<dbReference type="GO" id="GO:0016787">
    <property type="term" value="F:hydrolase activity"/>
    <property type="evidence" value="ECO:0007669"/>
    <property type="project" value="UniProtKB-KW"/>
</dbReference>
<gene>
    <name evidence="4" type="ORF">CH371_15490</name>
</gene>
<evidence type="ECO:0000313" key="5">
    <source>
        <dbReference type="Proteomes" id="UP000231912"/>
    </source>
</evidence>
<dbReference type="Pfam" id="PF02230">
    <property type="entry name" value="Abhydrolase_2"/>
    <property type="match status" value="1"/>
</dbReference>
<name>A0A2M9Z901_9LEPT</name>
<dbReference type="PANTHER" id="PTHR10655:SF17">
    <property type="entry name" value="LYSOPHOSPHOLIPASE-LIKE PROTEIN 1"/>
    <property type="match status" value="1"/>
</dbReference>
<dbReference type="EMBL" id="NPDT01000007">
    <property type="protein sequence ID" value="PJZ64906.1"/>
    <property type="molecule type" value="Genomic_DNA"/>
</dbReference>
<dbReference type="Gene3D" id="3.40.50.1820">
    <property type="entry name" value="alpha/beta hydrolase"/>
    <property type="match status" value="1"/>
</dbReference>
<evidence type="ECO:0000313" key="4">
    <source>
        <dbReference type="EMBL" id="PJZ64906.1"/>
    </source>
</evidence>
<sequence>MSYEIPLVQVGPVQTAWIKGDPNGPFVIFLHGYGANAYDLLPLYSYMDVPEGTNFLFPQGILEVPIMPGYNGRAWFPIDMEALQRAMMAGGYRDFSDRYPNGLGEAREKVEEMIHSLGVPMDRIILGGFSQGSMLATDLALRADQKPKGLVILSGSLIDEKSWSQLAARTPGYRFFQSHGRMDPVLGYPAAKKLETLLLDAGWVGELLAFPGGHEIPEVVLLGMNRYLRELFE</sequence>
<organism evidence="4 5">
    <name type="scientific">Leptospira wolffii</name>
    <dbReference type="NCBI Taxonomy" id="409998"/>
    <lineage>
        <taxon>Bacteria</taxon>
        <taxon>Pseudomonadati</taxon>
        <taxon>Spirochaetota</taxon>
        <taxon>Spirochaetia</taxon>
        <taxon>Leptospirales</taxon>
        <taxon>Leptospiraceae</taxon>
        <taxon>Leptospira</taxon>
    </lineage>
</organism>
<dbReference type="AlphaFoldDB" id="A0A2M9Z901"/>
<proteinExistence type="inferred from homology"/>
<feature type="domain" description="Phospholipase/carboxylesterase/thioesterase" evidence="3">
    <location>
        <begin position="20"/>
        <end position="229"/>
    </location>
</feature>
<dbReference type="SUPFAM" id="SSF53474">
    <property type="entry name" value="alpha/beta-Hydrolases"/>
    <property type="match status" value="1"/>
</dbReference>
<protein>
    <submittedName>
        <fullName evidence="4">Esterase</fullName>
    </submittedName>
</protein>